<evidence type="ECO:0000313" key="8">
    <source>
        <dbReference type="EMBL" id="KZS98802.1"/>
    </source>
</evidence>
<comment type="similarity">
    <text evidence="2">Belongs to the mitochondrion-specific ribosomal protein mS33 family.</text>
</comment>
<evidence type="ECO:0000256" key="6">
    <source>
        <dbReference type="ARBA" id="ARBA00035132"/>
    </source>
</evidence>
<feature type="region of interest" description="Disordered" evidence="7">
    <location>
        <begin position="82"/>
        <end position="108"/>
    </location>
</feature>
<evidence type="ECO:0000256" key="3">
    <source>
        <dbReference type="ARBA" id="ARBA00022980"/>
    </source>
</evidence>
<evidence type="ECO:0000256" key="5">
    <source>
        <dbReference type="ARBA" id="ARBA00023274"/>
    </source>
</evidence>
<keyword evidence="4" id="KW-0496">Mitochondrion</keyword>
<dbReference type="PANTHER" id="PTHR13362">
    <property type="entry name" value="MITOCHONDRIAL RIBOSOMAL PROTEIN S33"/>
    <property type="match status" value="1"/>
</dbReference>
<dbReference type="InterPro" id="IPR013219">
    <property type="entry name" value="Ribosomal_mS33"/>
</dbReference>
<sequence>MSRVVAPARLAALTKLRCSIFNTSYNPSSVRTGAKYLKARLRGPSMVKYYPPKTFTIQDINRMFPEMNLVDEAEETRLEDLRALKVRGKGPPKKAKTAADSRRAARKK</sequence>
<feature type="compositionally biased region" description="Basic residues" evidence="7">
    <location>
        <begin position="84"/>
        <end position="96"/>
    </location>
</feature>
<comment type="subcellular location">
    <subcellularLocation>
        <location evidence="1">Mitochondrion</location>
    </subcellularLocation>
</comment>
<dbReference type="AlphaFoldDB" id="A0A165ACW1"/>
<dbReference type="Pfam" id="PF08293">
    <property type="entry name" value="MRP-S33"/>
    <property type="match status" value="1"/>
</dbReference>
<dbReference type="STRING" id="1314777.A0A165ACW1"/>
<feature type="compositionally biased region" description="Basic and acidic residues" evidence="7">
    <location>
        <begin position="97"/>
        <end position="108"/>
    </location>
</feature>
<protein>
    <recommendedName>
        <fullName evidence="6">Small ribosomal subunit protein mS33</fullName>
    </recommendedName>
</protein>
<dbReference type="OrthoDB" id="2257454at2759"/>
<evidence type="ECO:0000256" key="2">
    <source>
        <dbReference type="ARBA" id="ARBA00008970"/>
    </source>
</evidence>
<name>A0A165ACW1_9AGAM</name>
<keyword evidence="5" id="KW-0687">Ribonucleoprotein</keyword>
<keyword evidence="3" id="KW-0689">Ribosomal protein</keyword>
<proteinExistence type="inferred from homology"/>
<evidence type="ECO:0000313" key="9">
    <source>
        <dbReference type="Proteomes" id="UP000076722"/>
    </source>
</evidence>
<gene>
    <name evidence="8" type="ORF">SISNIDRAFT_1433</name>
</gene>
<organism evidence="8 9">
    <name type="scientific">Sistotremastrum niveocremeum HHB9708</name>
    <dbReference type="NCBI Taxonomy" id="1314777"/>
    <lineage>
        <taxon>Eukaryota</taxon>
        <taxon>Fungi</taxon>
        <taxon>Dikarya</taxon>
        <taxon>Basidiomycota</taxon>
        <taxon>Agaricomycotina</taxon>
        <taxon>Agaricomycetes</taxon>
        <taxon>Sistotremastrales</taxon>
        <taxon>Sistotremastraceae</taxon>
        <taxon>Sertulicium</taxon>
        <taxon>Sertulicium niveocremeum</taxon>
    </lineage>
</organism>
<dbReference type="GO" id="GO:0005739">
    <property type="term" value="C:mitochondrion"/>
    <property type="evidence" value="ECO:0007669"/>
    <property type="project" value="UniProtKB-SubCell"/>
</dbReference>
<evidence type="ECO:0000256" key="4">
    <source>
        <dbReference type="ARBA" id="ARBA00023128"/>
    </source>
</evidence>
<dbReference type="GO" id="GO:1990904">
    <property type="term" value="C:ribonucleoprotein complex"/>
    <property type="evidence" value="ECO:0007669"/>
    <property type="project" value="UniProtKB-KW"/>
</dbReference>
<dbReference type="EMBL" id="KV419394">
    <property type="protein sequence ID" value="KZS98802.1"/>
    <property type="molecule type" value="Genomic_DNA"/>
</dbReference>
<dbReference type="Proteomes" id="UP000076722">
    <property type="component" value="Unassembled WGS sequence"/>
</dbReference>
<accession>A0A165ACW1</accession>
<keyword evidence="9" id="KW-1185">Reference proteome</keyword>
<dbReference type="PANTHER" id="PTHR13362:SF2">
    <property type="entry name" value="SMALL RIBOSOMAL SUBUNIT PROTEIN MS33"/>
    <property type="match status" value="1"/>
</dbReference>
<evidence type="ECO:0000256" key="7">
    <source>
        <dbReference type="SAM" id="MobiDB-lite"/>
    </source>
</evidence>
<dbReference type="GO" id="GO:0005840">
    <property type="term" value="C:ribosome"/>
    <property type="evidence" value="ECO:0007669"/>
    <property type="project" value="UniProtKB-KW"/>
</dbReference>
<evidence type="ECO:0000256" key="1">
    <source>
        <dbReference type="ARBA" id="ARBA00004173"/>
    </source>
</evidence>
<reference evidence="8 9" key="1">
    <citation type="journal article" date="2016" name="Mol. Biol. Evol.">
        <title>Comparative Genomics of Early-Diverging Mushroom-Forming Fungi Provides Insights into the Origins of Lignocellulose Decay Capabilities.</title>
        <authorList>
            <person name="Nagy L.G."/>
            <person name="Riley R."/>
            <person name="Tritt A."/>
            <person name="Adam C."/>
            <person name="Daum C."/>
            <person name="Floudas D."/>
            <person name="Sun H."/>
            <person name="Yadav J.S."/>
            <person name="Pangilinan J."/>
            <person name="Larsson K.H."/>
            <person name="Matsuura K."/>
            <person name="Barry K."/>
            <person name="Labutti K."/>
            <person name="Kuo R."/>
            <person name="Ohm R.A."/>
            <person name="Bhattacharya S.S."/>
            <person name="Shirouzu T."/>
            <person name="Yoshinaga Y."/>
            <person name="Martin F.M."/>
            <person name="Grigoriev I.V."/>
            <person name="Hibbett D.S."/>
        </authorList>
    </citation>
    <scope>NUCLEOTIDE SEQUENCE [LARGE SCALE GENOMIC DNA]</scope>
    <source>
        <strain evidence="8 9">HHB9708</strain>
    </source>
</reference>